<dbReference type="InterPro" id="IPR038076">
    <property type="entry name" value="MgtE_N_sf"/>
</dbReference>
<name>D5XFG9_THEPJ</name>
<dbReference type="STRING" id="635013.TherJR_1537"/>
<reference evidence="3 4" key="1">
    <citation type="submission" date="2010-05" db="EMBL/GenBank/DDBJ databases">
        <title>Complete sequence of Thermincola sp. JR.</title>
        <authorList>
            <consortium name="US DOE Joint Genome Institute"/>
            <person name="Lucas S."/>
            <person name="Copeland A."/>
            <person name="Lapidus A."/>
            <person name="Cheng J.-F."/>
            <person name="Bruce D."/>
            <person name="Goodwin L."/>
            <person name="Pitluck S."/>
            <person name="Chertkov O."/>
            <person name="Detter J.C."/>
            <person name="Han C."/>
            <person name="Tapia R."/>
            <person name="Land M."/>
            <person name="Hauser L."/>
            <person name="Kyrpides N."/>
            <person name="Mikhailova N."/>
            <person name="Hazen T.C."/>
            <person name="Woyke T."/>
        </authorList>
    </citation>
    <scope>NUCLEOTIDE SEQUENCE [LARGE SCALE GENOMIC DNA]</scope>
    <source>
        <strain evidence="3 4">JR</strain>
    </source>
</reference>
<feature type="coiled-coil region" evidence="1">
    <location>
        <begin position="69"/>
        <end position="128"/>
    </location>
</feature>
<dbReference type="Proteomes" id="UP000002377">
    <property type="component" value="Chromosome"/>
</dbReference>
<evidence type="ECO:0000313" key="4">
    <source>
        <dbReference type="Proteomes" id="UP000002377"/>
    </source>
</evidence>
<evidence type="ECO:0000256" key="1">
    <source>
        <dbReference type="SAM" id="Coils"/>
    </source>
</evidence>
<dbReference type="EMBL" id="CP002028">
    <property type="protein sequence ID" value="ADG82390.1"/>
    <property type="molecule type" value="Genomic_DNA"/>
</dbReference>
<gene>
    <name evidence="3" type="ordered locus">TherJR_1537</name>
</gene>
<evidence type="ECO:0000313" key="3">
    <source>
        <dbReference type="EMBL" id="ADG82390.1"/>
    </source>
</evidence>
<dbReference type="HOGENOM" id="CLU_1331409_0_0_9"/>
<sequence length="206" mass="23493" precursor="true">MAKFLHSKPFRILKKILLILFLLALIFGFIAAVLWALDFTGVLNVQKMGQKIPVVGKYIADDNNKQSEKSPLQLENEQLRMENRQLKEQLDRQKRQLSGEIEDIKHKLAVAEEKNKKLAKDKQSLQNTVDSLQEWKAQQEGQTLSYESLGRYYAEMKPDKAAQIMGNLPDEVTIGILLNLEDEQVTAILSAMDPKKAASIVDQMRK</sequence>
<dbReference type="Pfam" id="PF03448">
    <property type="entry name" value="MgtE_N"/>
    <property type="match status" value="1"/>
</dbReference>
<organism evidence="3 4">
    <name type="scientific">Thermincola potens (strain JR)</name>
    <dbReference type="NCBI Taxonomy" id="635013"/>
    <lineage>
        <taxon>Bacteria</taxon>
        <taxon>Bacillati</taxon>
        <taxon>Bacillota</taxon>
        <taxon>Clostridia</taxon>
        <taxon>Eubacteriales</taxon>
        <taxon>Thermincolaceae</taxon>
        <taxon>Thermincola</taxon>
    </lineage>
</organism>
<evidence type="ECO:0000259" key="2">
    <source>
        <dbReference type="Pfam" id="PF03448"/>
    </source>
</evidence>
<keyword evidence="4" id="KW-1185">Reference proteome</keyword>
<dbReference type="KEGG" id="tjr:TherJR_1537"/>
<dbReference type="eggNOG" id="COG3334">
    <property type="taxonomic scope" value="Bacteria"/>
</dbReference>
<dbReference type="RefSeq" id="WP_013120405.1">
    <property type="nucleotide sequence ID" value="NC_014152.1"/>
</dbReference>
<feature type="domain" description="Magnesium transporter MgtE intracellular" evidence="2">
    <location>
        <begin position="149"/>
        <end position="204"/>
    </location>
</feature>
<dbReference type="InterPro" id="IPR006668">
    <property type="entry name" value="Mg_transptr_MgtE_intracell_dom"/>
</dbReference>
<dbReference type="AlphaFoldDB" id="D5XFG9"/>
<dbReference type="Gene3D" id="1.25.60.10">
    <property type="entry name" value="MgtE N-terminal domain-like"/>
    <property type="match status" value="1"/>
</dbReference>
<accession>D5XFG9</accession>
<dbReference type="OrthoDB" id="1766808at2"/>
<protein>
    <submittedName>
        <fullName evidence="3">MgtE intracellular region</fullName>
    </submittedName>
</protein>
<keyword evidence="1" id="KW-0175">Coiled coil</keyword>
<dbReference type="SUPFAM" id="SSF158791">
    <property type="entry name" value="MgtE N-terminal domain-like"/>
    <property type="match status" value="1"/>
</dbReference>
<proteinExistence type="predicted"/>